<comment type="caution">
    <text evidence="2">The sequence shown here is derived from an EMBL/GenBank/DDBJ whole genome shotgun (WGS) entry which is preliminary data.</text>
</comment>
<name>A0A9W7BFN2_9STRA</name>
<dbReference type="SUPFAM" id="SSF53335">
    <property type="entry name" value="S-adenosyl-L-methionine-dependent methyltransferases"/>
    <property type="match status" value="1"/>
</dbReference>
<dbReference type="Gene3D" id="3.40.50.150">
    <property type="entry name" value="Vaccinia Virus protein VP39"/>
    <property type="match status" value="1"/>
</dbReference>
<dbReference type="Proteomes" id="UP001165160">
    <property type="component" value="Unassembled WGS sequence"/>
</dbReference>
<gene>
    <name evidence="2" type="ORF">TrVE_jg2660</name>
</gene>
<dbReference type="InterPro" id="IPR006342">
    <property type="entry name" value="FkbM_mtfrase"/>
</dbReference>
<dbReference type="EMBL" id="BRXX01000054">
    <property type="protein sequence ID" value="GMH85914.1"/>
    <property type="molecule type" value="Genomic_DNA"/>
</dbReference>
<accession>A0A9W7BFN2</accession>
<evidence type="ECO:0000313" key="3">
    <source>
        <dbReference type="Proteomes" id="UP001165160"/>
    </source>
</evidence>
<sequence>MAACPSPRSPGPFGAKIGHCVTEKHHSPLQICESEPTCTHVVWNTGETFATLFTQHEWTPAPDVLQQGSGGAVGSYPSWWQLKACMDIAGTGIASKSNLQKWTSKSCTDYNDGPILPELSADPPLVFDVGLSNGRDTAWYLRRGAKVIAVEASTWTVEKTMNNDAVVGLSLLENKGRLVIENYAISKEDGGVLEFYNEAGIDNTNAGSIHPSQDPRNKCSDAAIEKDPSGCNVVKVPQLTCASLMEKHGVPMFLKIDIEGADIYCLESLRRLKAAGSALPKYVAIEDNNALGLLEQLGYSKFKLYYGREINGCLIPSGALSDKVPGFGDGGWPDQCINDVVEGLPKMGSVNTWSSAAELRSYEYYNKAPPASPHPYDLVAML</sequence>
<evidence type="ECO:0000259" key="1">
    <source>
        <dbReference type="Pfam" id="PF05050"/>
    </source>
</evidence>
<evidence type="ECO:0000313" key="2">
    <source>
        <dbReference type="EMBL" id="GMH85914.1"/>
    </source>
</evidence>
<dbReference type="NCBIfam" id="TIGR01444">
    <property type="entry name" value="fkbM_fam"/>
    <property type="match status" value="1"/>
</dbReference>
<keyword evidence="3" id="KW-1185">Reference proteome</keyword>
<protein>
    <recommendedName>
        <fullName evidence="1">Methyltransferase FkbM domain-containing protein</fullName>
    </recommendedName>
</protein>
<proteinExistence type="predicted"/>
<dbReference type="InterPro" id="IPR029063">
    <property type="entry name" value="SAM-dependent_MTases_sf"/>
</dbReference>
<reference evidence="3" key="1">
    <citation type="journal article" date="2023" name="Commun. Biol.">
        <title>Genome analysis of Parmales, the sister group of diatoms, reveals the evolutionary specialization of diatoms from phago-mixotrophs to photoautotrophs.</title>
        <authorList>
            <person name="Ban H."/>
            <person name="Sato S."/>
            <person name="Yoshikawa S."/>
            <person name="Yamada K."/>
            <person name="Nakamura Y."/>
            <person name="Ichinomiya M."/>
            <person name="Sato N."/>
            <person name="Blanc-Mathieu R."/>
            <person name="Endo H."/>
            <person name="Kuwata A."/>
            <person name="Ogata H."/>
        </authorList>
    </citation>
    <scope>NUCLEOTIDE SEQUENCE [LARGE SCALE GENOMIC DNA]</scope>
    <source>
        <strain evidence="3">NIES 3699</strain>
    </source>
</reference>
<organism evidence="2 3">
    <name type="scientific">Triparma verrucosa</name>
    <dbReference type="NCBI Taxonomy" id="1606542"/>
    <lineage>
        <taxon>Eukaryota</taxon>
        <taxon>Sar</taxon>
        <taxon>Stramenopiles</taxon>
        <taxon>Ochrophyta</taxon>
        <taxon>Bolidophyceae</taxon>
        <taxon>Parmales</taxon>
        <taxon>Triparmaceae</taxon>
        <taxon>Triparma</taxon>
    </lineage>
</organism>
<dbReference type="Pfam" id="PF05050">
    <property type="entry name" value="Methyltransf_21"/>
    <property type="match status" value="1"/>
</dbReference>
<feature type="domain" description="Methyltransferase FkbM" evidence="1">
    <location>
        <begin position="128"/>
        <end position="268"/>
    </location>
</feature>
<dbReference type="AlphaFoldDB" id="A0A9W7BFN2"/>